<gene>
    <name evidence="2" type="ORF">MNY58_12660</name>
</gene>
<keyword evidence="1" id="KW-0472">Membrane</keyword>
<feature type="transmembrane region" description="Helical" evidence="1">
    <location>
        <begin position="84"/>
        <end position="105"/>
    </location>
</feature>
<reference evidence="2" key="1">
    <citation type="submission" date="2022-03" db="EMBL/GenBank/DDBJ databases">
        <title>Complete Genome Sequence of Staphylococcus edaphicus strain CCM 8731.</title>
        <authorList>
            <person name="Rimmer C.O."/>
            <person name="Thomas J.C."/>
        </authorList>
    </citation>
    <scope>NUCLEOTIDE SEQUENCE</scope>
    <source>
        <strain evidence="2">CCM 8731</strain>
    </source>
</reference>
<dbReference type="Proteomes" id="UP001056588">
    <property type="component" value="Chromosome"/>
</dbReference>
<sequence length="145" mass="16747">MTSNYISILGIFAAILMTAFGGIQSFTSIYQNNSFPLDDSLLIACIGFIGIILLIFLLMNSIAKLTGKKLDSKTSNKWYVRHPTLINSLILLSTIIGVIIIWKIINNPENVNLFYILFLLPLVYFIVMSVWFNKEKKKWYFLWLW</sequence>
<keyword evidence="1" id="KW-1133">Transmembrane helix</keyword>
<evidence type="ECO:0000313" key="3">
    <source>
        <dbReference type="Proteomes" id="UP001056588"/>
    </source>
</evidence>
<evidence type="ECO:0000256" key="1">
    <source>
        <dbReference type="SAM" id="Phobius"/>
    </source>
</evidence>
<dbReference type="EMBL" id="CP093217">
    <property type="protein sequence ID" value="UQW81389.1"/>
    <property type="molecule type" value="Genomic_DNA"/>
</dbReference>
<feature type="transmembrane region" description="Helical" evidence="1">
    <location>
        <begin position="111"/>
        <end position="132"/>
    </location>
</feature>
<keyword evidence="1" id="KW-0812">Transmembrane</keyword>
<feature type="transmembrane region" description="Helical" evidence="1">
    <location>
        <begin position="41"/>
        <end position="63"/>
    </location>
</feature>
<organism evidence="2 3">
    <name type="scientific">Staphylococcus edaphicus</name>
    <dbReference type="NCBI Taxonomy" id="1955013"/>
    <lineage>
        <taxon>Bacteria</taxon>
        <taxon>Bacillati</taxon>
        <taxon>Bacillota</taxon>
        <taxon>Bacilli</taxon>
        <taxon>Bacillales</taxon>
        <taxon>Staphylococcaceae</taxon>
        <taxon>Staphylococcus</taxon>
    </lineage>
</organism>
<accession>A0ABY4QDD9</accession>
<protein>
    <submittedName>
        <fullName evidence="2">Uncharacterized protein</fullName>
    </submittedName>
</protein>
<dbReference type="RefSeq" id="WP_249740128.1">
    <property type="nucleotide sequence ID" value="NZ_CP093217.1"/>
</dbReference>
<proteinExistence type="predicted"/>
<evidence type="ECO:0000313" key="2">
    <source>
        <dbReference type="EMBL" id="UQW81389.1"/>
    </source>
</evidence>
<name>A0ABY4QDD9_9STAP</name>
<keyword evidence="3" id="KW-1185">Reference proteome</keyword>